<dbReference type="CDD" id="cd01085">
    <property type="entry name" value="APP"/>
    <property type="match status" value="1"/>
</dbReference>
<sequence length="597" mass="67882">MIIKERLKQLRKLMKQHHMDVYIVPTSDFHETEYVGEYFKARQFLSGFSGSNGTLVVTAQKAGLWTDGRYFIQAKEQLAGSGIDLMKMGEPDTPDLLDYAVTECEENGIVGFDGRVMNAKTVLELKQKLESKQGKIAVKYDLVDFIWEERPALPMAKAFLLDEKYCGQGVKEKLASIRERLVKENADAILLNTLDDIAWTFNLRGFDVKNFPVVLAYAYISLHKAYLYVEEKKLTTEMKDHFTACGVTVRPYEQVYEDLPEYSEGRMLMDLGKINYALYNAVTNQAGIIDQPNCTQMMKAVKNETEIEQTIAAHVKDGVAFTKFMYWLKTNVGKMEMTELSVQQYLENKRREQDGFIEPSFDTICAYKEHAAMMHYSATIASNASLQAEGLLLVDSGGQYLQGTTDITRTMALGTISEQQRHHFTAVLKSVIHLSKAVFLKGCRGMNLDILARGPIWEMGIDYRCGTGHGVGHVLGVHEGPNGFRWKIVPERNDSCILEEGMITTNEPGIYIEGSHGIRIENEMVVRFKEQNEYGTFLRFGTLTVAPIDLDAIDADMLNQSEKAWLNAYHRYVFETLSPYLYQDEIDWLKHYTRAIS</sequence>
<keyword evidence="7" id="KW-0031">Aminopeptidase</keyword>
<dbReference type="PANTHER" id="PTHR43763:SF6">
    <property type="entry name" value="XAA-PRO AMINOPEPTIDASE 1"/>
    <property type="match status" value="1"/>
</dbReference>
<protein>
    <submittedName>
        <fullName evidence="7">Aminopeptidase P family protein</fullName>
    </submittedName>
</protein>
<dbReference type="InterPro" id="IPR036005">
    <property type="entry name" value="Creatinase/aminopeptidase-like"/>
</dbReference>
<evidence type="ECO:0000313" key="8">
    <source>
        <dbReference type="Proteomes" id="UP001524435"/>
    </source>
</evidence>
<dbReference type="RefSeq" id="WP_102267838.1">
    <property type="nucleotide sequence ID" value="NZ_DBEZTG010000407.1"/>
</dbReference>
<dbReference type="Gene3D" id="3.40.350.10">
    <property type="entry name" value="Creatinase/prolidase N-terminal domain"/>
    <property type="match status" value="2"/>
</dbReference>
<dbReference type="PANTHER" id="PTHR43763">
    <property type="entry name" value="XAA-PRO AMINOPEPTIDASE 1"/>
    <property type="match status" value="1"/>
</dbReference>
<evidence type="ECO:0000256" key="1">
    <source>
        <dbReference type="ARBA" id="ARBA00008766"/>
    </source>
</evidence>
<proteinExistence type="inferred from homology"/>
<keyword evidence="3" id="KW-0378">Hydrolase</keyword>
<evidence type="ECO:0000259" key="6">
    <source>
        <dbReference type="Pfam" id="PF16188"/>
    </source>
</evidence>
<evidence type="ECO:0000256" key="2">
    <source>
        <dbReference type="ARBA" id="ARBA00022723"/>
    </source>
</evidence>
<feature type="domain" description="Peptidase M24" evidence="4">
    <location>
        <begin position="312"/>
        <end position="526"/>
    </location>
</feature>
<evidence type="ECO:0000256" key="3">
    <source>
        <dbReference type="ARBA" id="ARBA00022801"/>
    </source>
</evidence>
<dbReference type="Pfam" id="PF16188">
    <property type="entry name" value="Peptidase_M24_C"/>
    <property type="match status" value="1"/>
</dbReference>
<accession>A0ABT1SM42</accession>
<dbReference type="InterPro" id="IPR032416">
    <property type="entry name" value="Peptidase_M24_C"/>
</dbReference>
<keyword evidence="2" id="KW-0479">Metal-binding</keyword>
<dbReference type="InterPro" id="IPR050422">
    <property type="entry name" value="X-Pro_aminopeptidase_P"/>
</dbReference>
<name>A0ABT1SM42_9FIRM</name>
<feature type="domain" description="Creatinase N-terminal" evidence="5">
    <location>
        <begin position="6"/>
        <end position="131"/>
    </location>
</feature>
<evidence type="ECO:0000313" key="7">
    <source>
        <dbReference type="EMBL" id="MCQ5122078.1"/>
    </source>
</evidence>
<comment type="similarity">
    <text evidence="1">Belongs to the peptidase M24B family.</text>
</comment>
<dbReference type="InterPro" id="IPR033740">
    <property type="entry name" value="Pept_M24B"/>
</dbReference>
<dbReference type="InterPro" id="IPR029149">
    <property type="entry name" value="Creatin/AminoP/Spt16_N"/>
</dbReference>
<dbReference type="EMBL" id="JANGCH010000009">
    <property type="protein sequence ID" value="MCQ5122078.1"/>
    <property type="molecule type" value="Genomic_DNA"/>
</dbReference>
<dbReference type="GO" id="GO:0004177">
    <property type="term" value="F:aminopeptidase activity"/>
    <property type="evidence" value="ECO:0007669"/>
    <property type="project" value="UniProtKB-KW"/>
</dbReference>
<dbReference type="InterPro" id="IPR000994">
    <property type="entry name" value="Pept_M24"/>
</dbReference>
<evidence type="ECO:0000259" key="4">
    <source>
        <dbReference type="Pfam" id="PF00557"/>
    </source>
</evidence>
<gene>
    <name evidence="7" type="ORF">NE663_07385</name>
</gene>
<dbReference type="SUPFAM" id="SSF53092">
    <property type="entry name" value="Creatinase/prolidase N-terminal domain"/>
    <property type="match status" value="1"/>
</dbReference>
<dbReference type="InterPro" id="IPR000587">
    <property type="entry name" value="Creatinase_N"/>
</dbReference>
<dbReference type="SUPFAM" id="SSF55920">
    <property type="entry name" value="Creatinase/aminopeptidase"/>
    <property type="match status" value="1"/>
</dbReference>
<comment type="caution">
    <text evidence="7">The sequence shown here is derived from an EMBL/GenBank/DDBJ whole genome shotgun (WGS) entry which is preliminary data.</text>
</comment>
<reference evidence="7 8" key="1">
    <citation type="submission" date="2022-06" db="EMBL/GenBank/DDBJ databases">
        <title>Isolation of gut microbiota from human fecal samples.</title>
        <authorList>
            <person name="Pamer E.G."/>
            <person name="Barat B."/>
            <person name="Waligurski E."/>
            <person name="Medina S."/>
            <person name="Paddock L."/>
            <person name="Mostad J."/>
        </authorList>
    </citation>
    <scope>NUCLEOTIDE SEQUENCE [LARGE SCALE GENOMIC DNA]</scope>
    <source>
        <strain evidence="7 8">DFI.6.1</strain>
    </source>
</reference>
<keyword evidence="7" id="KW-0645">Protease</keyword>
<evidence type="ECO:0000259" key="5">
    <source>
        <dbReference type="Pfam" id="PF01321"/>
    </source>
</evidence>
<dbReference type="Pfam" id="PF16189">
    <property type="entry name" value="Creatinase_N_2"/>
    <property type="match status" value="1"/>
</dbReference>
<organism evidence="7 8">
    <name type="scientific">Massilicoli timonensis</name>
    <dbReference type="NCBI Taxonomy" id="2015901"/>
    <lineage>
        <taxon>Bacteria</taxon>
        <taxon>Bacillati</taxon>
        <taxon>Bacillota</taxon>
        <taxon>Erysipelotrichia</taxon>
        <taxon>Erysipelotrichales</taxon>
        <taxon>Erysipelotrichaceae</taxon>
        <taxon>Massilicoli</taxon>
    </lineage>
</organism>
<dbReference type="Pfam" id="PF00557">
    <property type="entry name" value="Peptidase_M24"/>
    <property type="match status" value="1"/>
</dbReference>
<dbReference type="Proteomes" id="UP001524435">
    <property type="component" value="Unassembled WGS sequence"/>
</dbReference>
<dbReference type="Pfam" id="PF01321">
    <property type="entry name" value="Creatinase_N"/>
    <property type="match status" value="1"/>
</dbReference>
<dbReference type="Gene3D" id="3.90.230.10">
    <property type="entry name" value="Creatinase/methionine aminopeptidase superfamily"/>
    <property type="match status" value="1"/>
</dbReference>
<feature type="domain" description="Peptidase M24 C-terminal" evidence="6">
    <location>
        <begin position="537"/>
        <end position="596"/>
    </location>
</feature>
<keyword evidence="8" id="KW-1185">Reference proteome</keyword>